<dbReference type="InterPro" id="IPR043129">
    <property type="entry name" value="ATPase_NBD"/>
</dbReference>
<evidence type="ECO:0000313" key="2">
    <source>
        <dbReference type="Proteomes" id="UP000240322"/>
    </source>
</evidence>
<dbReference type="SUPFAM" id="SSF53067">
    <property type="entry name" value="Actin-like ATPase domain"/>
    <property type="match status" value="1"/>
</dbReference>
<name>A0A2R6AKU2_9ARCH</name>
<proteinExistence type="predicted"/>
<protein>
    <recommendedName>
        <fullName evidence="3">Butyrate kinase</fullName>
    </recommendedName>
</protein>
<organism evidence="1 2">
    <name type="scientific">Candidatus Marsarchaeota G2 archaeon OSP_D</name>
    <dbReference type="NCBI Taxonomy" id="1978157"/>
    <lineage>
        <taxon>Archaea</taxon>
        <taxon>Candidatus Marsarchaeota</taxon>
        <taxon>Candidatus Marsarchaeota group 2</taxon>
    </lineage>
</organism>
<dbReference type="Pfam" id="PF07318">
    <property type="entry name" value="DUF1464"/>
    <property type="match status" value="1"/>
</dbReference>
<reference evidence="1 2" key="1">
    <citation type="submission" date="2017-04" db="EMBL/GenBank/DDBJ databases">
        <title>Novel microbial lineages endemic to geothermal iron-oxide mats fill important gaps in the evolutionary history of Archaea.</title>
        <authorList>
            <person name="Jay Z.J."/>
            <person name="Beam J.P."/>
            <person name="Dlakic M."/>
            <person name="Rusch D.B."/>
            <person name="Kozubal M.A."/>
            <person name="Inskeep W.P."/>
        </authorList>
    </citation>
    <scope>NUCLEOTIDE SEQUENCE [LARGE SCALE GENOMIC DNA]</scope>
    <source>
        <strain evidence="1">OSP_D</strain>
    </source>
</reference>
<evidence type="ECO:0000313" key="1">
    <source>
        <dbReference type="EMBL" id="PSN86986.1"/>
    </source>
</evidence>
<dbReference type="AlphaFoldDB" id="A0A2R6AKU2"/>
<accession>A0A2R6AKU2</accession>
<dbReference type="EMBL" id="NEXE01000195">
    <property type="protein sequence ID" value="PSN86986.1"/>
    <property type="molecule type" value="Genomic_DNA"/>
</dbReference>
<dbReference type="PIRSF" id="PIRSF009433">
    <property type="entry name" value="DUF1464"/>
    <property type="match status" value="1"/>
</dbReference>
<dbReference type="InterPro" id="IPR009927">
    <property type="entry name" value="DUF1464"/>
</dbReference>
<sequence length="366" mass="38862">MHLVLSVGVDQGSVSYDIVAIDDSNGEPKIVLEKSFSTKFVKERPSVVVDTIFSLGVKIDSLVLPSGFGTRLKHIWELTSEDFFEMSLKPGGGSSLERVIQAVKNTGVNAYVIPAVKHLPTVPAHRKLNRVDLGTSDKVCAAALGVYTQMKNKNITPEETEFVLAELGSSFNAFIGVKNGKIVDGVGGTNSWLGIGSRGCVDGEVAALMGEFSKDDAYSGGALYLASAGNGNMSVEELAVYAEQGHERARLVCEAYVEGVVKDVSAIIAANGISSTELFLSGRIPRISYFNEALRSKLRGYTLLGMDRMGSVAKEGAIGAAIIANGLVGGVFKPIVDNLSLDKAAGHVLDYVHLPPKARSRVGLRD</sequence>
<dbReference type="Proteomes" id="UP000240322">
    <property type="component" value="Unassembled WGS sequence"/>
</dbReference>
<comment type="caution">
    <text evidence="1">The sequence shown here is derived from an EMBL/GenBank/DDBJ whole genome shotgun (WGS) entry which is preliminary data.</text>
</comment>
<gene>
    <name evidence="1" type="ORF">B9Q03_11370</name>
</gene>
<evidence type="ECO:0008006" key="3">
    <source>
        <dbReference type="Google" id="ProtNLM"/>
    </source>
</evidence>